<evidence type="ECO:0000259" key="1">
    <source>
        <dbReference type="Pfam" id="PF01052"/>
    </source>
</evidence>
<protein>
    <recommendedName>
        <fullName evidence="1">Flagellar motor switch protein FliN-like C-terminal domain-containing protein</fullName>
    </recommendedName>
</protein>
<dbReference type="Gene3D" id="2.30.330.10">
    <property type="entry name" value="SpoA-like"/>
    <property type="match status" value="1"/>
</dbReference>
<accession>A0A645HKC0</accession>
<feature type="domain" description="Flagellar motor switch protein FliN-like C-terminal" evidence="1">
    <location>
        <begin position="13"/>
        <end position="84"/>
    </location>
</feature>
<gene>
    <name evidence="2" type="ORF">SDC9_186965</name>
</gene>
<dbReference type="InterPro" id="IPR001543">
    <property type="entry name" value="FliN-like_C"/>
</dbReference>
<organism evidence="2">
    <name type="scientific">bioreactor metagenome</name>
    <dbReference type="NCBI Taxonomy" id="1076179"/>
    <lineage>
        <taxon>unclassified sequences</taxon>
        <taxon>metagenomes</taxon>
        <taxon>ecological metagenomes</taxon>
    </lineage>
</organism>
<dbReference type="AlphaFoldDB" id="A0A645HKC0"/>
<dbReference type="PANTHER" id="PTHR30034">
    <property type="entry name" value="FLAGELLAR MOTOR SWITCH PROTEIN FLIM"/>
    <property type="match status" value="1"/>
</dbReference>
<dbReference type="PANTHER" id="PTHR30034:SF6">
    <property type="entry name" value="YOP PROTEINS TRANSLOCATION PROTEIN Q"/>
    <property type="match status" value="1"/>
</dbReference>
<dbReference type="Pfam" id="PF01052">
    <property type="entry name" value="FliMN_C"/>
    <property type="match status" value="1"/>
</dbReference>
<proteinExistence type="predicted"/>
<dbReference type="GO" id="GO:0071978">
    <property type="term" value="P:bacterial-type flagellum-dependent swarming motility"/>
    <property type="evidence" value="ECO:0007669"/>
    <property type="project" value="TreeGrafter"/>
</dbReference>
<name>A0A645HKC0_9ZZZZ</name>
<dbReference type="GO" id="GO:0050918">
    <property type="term" value="P:positive chemotaxis"/>
    <property type="evidence" value="ECO:0007669"/>
    <property type="project" value="TreeGrafter"/>
</dbReference>
<dbReference type="InterPro" id="IPR036429">
    <property type="entry name" value="SpoA-like_sf"/>
</dbReference>
<dbReference type="EMBL" id="VSSQ01095252">
    <property type="protein sequence ID" value="MPN39437.1"/>
    <property type="molecule type" value="Genomic_DNA"/>
</dbReference>
<dbReference type="SUPFAM" id="SSF101801">
    <property type="entry name" value="Surface presentation of antigens (SPOA)"/>
    <property type="match status" value="1"/>
</dbReference>
<evidence type="ECO:0000313" key="2">
    <source>
        <dbReference type="EMBL" id="MPN39437.1"/>
    </source>
</evidence>
<reference evidence="2" key="1">
    <citation type="submission" date="2019-08" db="EMBL/GenBank/DDBJ databases">
        <authorList>
            <person name="Kucharzyk K."/>
            <person name="Murdoch R.W."/>
            <person name="Higgins S."/>
            <person name="Loffler F."/>
        </authorList>
    </citation>
    <scope>NUCLEOTIDE SEQUENCE</scope>
</reference>
<sequence>MKKRRENVLTVNQQISTTYLSIIAEIGKTSLTVTEISELKIGDIIKTKKRIDQEIEIIIAGKRKLAARPGVVEGKKAVRITRPLSPDDMFEEDITYKKKEL</sequence>
<comment type="caution">
    <text evidence="2">The sequence shown here is derived from an EMBL/GenBank/DDBJ whole genome shotgun (WGS) entry which is preliminary data.</text>
</comment>